<dbReference type="PANTHER" id="PTHR38248">
    <property type="entry name" value="FUNK1 6"/>
    <property type="match status" value="1"/>
</dbReference>
<dbReference type="InterPro" id="IPR040976">
    <property type="entry name" value="Pkinase_fungal"/>
</dbReference>
<dbReference type="Pfam" id="PF17667">
    <property type="entry name" value="Pkinase_fungal"/>
    <property type="match status" value="1"/>
</dbReference>
<feature type="compositionally biased region" description="Acidic residues" evidence="1">
    <location>
        <begin position="284"/>
        <end position="302"/>
    </location>
</feature>
<feature type="compositionally biased region" description="Basic and acidic residues" evidence="1">
    <location>
        <begin position="503"/>
        <end position="513"/>
    </location>
</feature>
<sequence>MTLNRPQTPTPNRPNQPAAPDTPISRGSHDTGAAVPQSDLKKLMRNELPHAVFEVEPEDLTPIDDDRIRQVCQEMKENTYLLKIQKAIQTGKPLQVQGKPDLPKWPESTDSERKYYQPLAALLNIISSEFGKCWKEGRQPQPALVFSSYDKNMKEGIGMADPLKPDLLVAEWSITGQLQVSWTAVEAAVEVKGEWPGMVAQAATYARAIMNSQRYRLFSWVIVFHHKHSIARVVFFNRQGAPVTTKCALKTKDGFINFVHWFVLLAIPNAISPAFDDTRADFELPSDESPGDESPGDELPDDLLEDYIKGSAEKYYVYQLSEELCYRGTTVRGRGTEVQQITRLRTPASRALRRSKRLATQSASQPASQQAESQPASQPVSQQAASQPASQPAKPLPAPKRRTTPSKAVPDSEMDSIIVKQSQARIQTIKLPKELFDGEPPEKLIFKDSWPLAGRHKNEGQLFEAVKGCFGVPNVLATYPLENHSFPVPENMKYWNVFGEDTSEGKPPKPEKRVHMRSITDTQGLPLRSASGPRELVEALVHAMIGEDCSLASDLTLIRRDLDLGYLNMFRTGWQQRDVSNGNILLVPVVARVESYPAADLIRGDLELEGIICRGILIDGDQAVKWKEAREPGTHRSGTLPFMSQDMIRGMSRPLNTTHTALDDLESFTWVLVWECLHRGKSLNLLSDWDLESLDDFKVDSPQHLARFKGDFLSTCKDGGSKWRGSFLSPFKDLLARWAGIRWEASEQMADLRVEDIRHDSDSVTQVLDKMDELCRGTGLNYVRAGLEHLQNLQESWRPTTEAA</sequence>
<feature type="region of interest" description="Disordered" evidence="1">
    <location>
        <begin position="336"/>
        <end position="412"/>
    </location>
</feature>
<evidence type="ECO:0000259" key="2">
    <source>
        <dbReference type="Pfam" id="PF17667"/>
    </source>
</evidence>
<evidence type="ECO:0000313" key="4">
    <source>
        <dbReference type="Proteomes" id="UP001222325"/>
    </source>
</evidence>
<proteinExistence type="predicted"/>
<dbReference type="AlphaFoldDB" id="A0AAD6TY96"/>
<protein>
    <recommendedName>
        <fullName evidence="2">Fungal-type protein kinase domain-containing protein</fullName>
    </recommendedName>
</protein>
<feature type="region of interest" description="Disordered" evidence="1">
    <location>
        <begin position="500"/>
        <end position="529"/>
    </location>
</feature>
<feature type="domain" description="Fungal-type protein kinase" evidence="2">
    <location>
        <begin position="442"/>
        <end position="676"/>
    </location>
</feature>
<name>A0AAD6TY96_9AGAR</name>
<feature type="region of interest" description="Disordered" evidence="1">
    <location>
        <begin position="280"/>
        <end position="302"/>
    </location>
</feature>
<dbReference type="PANTHER" id="PTHR38248:SF2">
    <property type="entry name" value="FUNK1 11"/>
    <property type="match status" value="1"/>
</dbReference>
<feature type="region of interest" description="Disordered" evidence="1">
    <location>
        <begin position="1"/>
        <end position="38"/>
    </location>
</feature>
<evidence type="ECO:0000256" key="1">
    <source>
        <dbReference type="SAM" id="MobiDB-lite"/>
    </source>
</evidence>
<feature type="compositionally biased region" description="Low complexity" evidence="1">
    <location>
        <begin position="358"/>
        <end position="393"/>
    </location>
</feature>
<dbReference type="EMBL" id="JARJCN010000040">
    <property type="protein sequence ID" value="KAJ7083688.1"/>
    <property type="molecule type" value="Genomic_DNA"/>
</dbReference>
<organism evidence="3 4">
    <name type="scientific">Mycena belliarum</name>
    <dbReference type="NCBI Taxonomy" id="1033014"/>
    <lineage>
        <taxon>Eukaryota</taxon>
        <taxon>Fungi</taxon>
        <taxon>Dikarya</taxon>
        <taxon>Basidiomycota</taxon>
        <taxon>Agaricomycotina</taxon>
        <taxon>Agaricomycetes</taxon>
        <taxon>Agaricomycetidae</taxon>
        <taxon>Agaricales</taxon>
        <taxon>Marasmiineae</taxon>
        <taxon>Mycenaceae</taxon>
        <taxon>Mycena</taxon>
    </lineage>
</organism>
<dbReference type="Proteomes" id="UP001222325">
    <property type="component" value="Unassembled WGS sequence"/>
</dbReference>
<accession>A0AAD6TY96</accession>
<comment type="caution">
    <text evidence="3">The sequence shown here is derived from an EMBL/GenBank/DDBJ whole genome shotgun (WGS) entry which is preliminary data.</text>
</comment>
<evidence type="ECO:0000313" key="3">
    <source>
        <dbReference type="EMBL" id="KAJ7083688.1"/>
    </source>
</evidence>
<keyword evidence="4" id="KW-1185">Reference proteome</keyword>
<gene>
    <name evidence="3" type="ORF">B0H15DRAFT_802729</name>
</gene>
<reference evidence="3" key="1">
    <citation type="submission" date="2023-03" db="EMBL/GenBank/DDBJ databases">
        <title>Massive genome expansion in bonnet fungi (Mycena s.s.) driven by repeated elements and novel gene families across ecological guilds.</title>
        <authorList>
            <consortium name="Lawrence Berkeley National Laboratory"/>
            <person name="Harder C.B."/>
            <person name="Miyauchi S."/>
            <person name="Viragh M."/>
            <person name="Kuo A."/>
            <person name="Thoen E."/>
            <person name="Andreopoulos B."/>
            <person name="Lu D."/>
            <person name="Skrede I."/>
            <person name="Drula E."/>
            <person name="Henrissat B."/>
            <person name="Morin E."/>
            <person name="Kohler A."/>
            <person name="Barry K."/>
            <person name="LaButti K."/>
            <person name="Morin E."/>
            <person name="Salamov A."/>
            <person name="Lipzen A."/>
            <person name="Mereny Z."/>
            <person name="Hegedus B."/>
            <person name="Baldrian P."/>
            <person name="Stursova M."/>
            <person name="Weitz H."/>
            <person name="Taylor A."/>
            <person name="Grigoriev I.V."/>
            <person name="Nagy L.G."/>
            <person name="Martin F."/>
            <person name="Kauserud H."/>
        </authorList>
    </citation>
    <scope>NUCLEOTIDE SEQUENCE</scope>
    <source>
        <strain evidence="3">CBHHK173m</strain>
    </source>
</reference>